<keyword evidence="2" id="KW-1134">Transmembrane beta strand</keyword>
<evidence type="ECO:0000256" key="2">
    <source>
        <dbReference type="ARBA" id="ARBA00022452"/>
    </source>
</evidence>
<dbReference type="PANTHER" id="PTHR30026">
    <property type="entry name" value="OUTER MEMBRANE PROTEIN TOLC"/>
    <property type="match status" value="1"/>
</dbReference>
<evidence type="ECO:0000256" key="5">
    <source>
        <dbReference type="ARBA" id="ARBA00023237"/>
    </source>
</evidence>
<dbReference type="PANTHER" id="PTHR30026:SF20">
    <property type="entry name" value="OUTER MEMBRANE PROTEIN TOLC"/>
    <property type="match status" value="1"/>
</dbReference>
<evidence type="ECO:0000313" key="7">
    <source>
        <dbReference type="Proteomes" id="UP001597116"/>
    </source>
</evidence>
<dbReference type="Proteomes" id="UP001597116">
    <property type="component" value="Unassembled WGS sequence"/>
</dbReference>
<protein>
    <submittedName>
        <fullName evidence="6">TolC family protein</fullName>
    </submittedName>
</protein>
<name>A0ABW3QKP9_9BACT</name>
<comment type="caution">
    <text evidence="6">The sequence shown here is derived from an EMBL/GenBank/DDBJ whole genome shotgun (WGS) entry which is preliminary data.</text>
</comment>
<dbReference type="EMBL" id="JBHTLP010000003">
    <property type="protein sequence ID" value="MFD1140840.1"/>
    <property type="molecule type" value="Genomic_DNA"/>
</dbReference>
<organism evidence="6 7">
    <name type="scientific">Larkinella insperata</name>
    <dbReference type="NCBI Taxonomy" id="332158"/>
    <lineage>
        <taxon>Bacteria</taxon>
        <taxon>Pseudomonadati</taxon>
        <taxon>Bacteroidota</taxon>
        <taxon>Cytophagia</taxon>
        <taxon>Cytophagales</taxon>
        <taxon>Spirosomataceae</taxon>
        <taxon>Larkinella</taxon>
    </lineage>
</organism>
<dbReference type="Gene3D" id="1.20.1600.10">
    <property type="entry name" value="Outer membrane efflux proteins (OEP)"/>
    <property type="match status" value="1"/>
</dbReference>
<gene>
    <name evidence="6" type="ORF">ACFQ4C_06960</name>
</gene>
<keyword evidence="7" id="KW-1185">Reference proteome</keyword>
<sequence>MLTLDSILIRIEASNPLLQVYSSRAEALRQTAEGARSWMAPMVGGGTFMMAYPRSIIMEERDKGAMMLSGEQAIPNPAKQRAQVAYQRSKAAIEEAGRAVSFNQLRAQAKGLYYDWLVAEQKRSVLLENQRILQTMKKLADIRYPYAQGSLSNIYKAQGRLYELDNMLLMTEAEIDQKRIGLNTLMNQPKDTRFTIDTIRKVVGPPEAGFTLLPDTSLLAGSRSDIRRMDQTIRSMTYGILAQKAERRPEFRIRFDHMSPLDKMMPNQFTAMGMVTIPIAPWSSRMYKAEIKGMNYEIQAMQQERAAMLNETQGMLASMATEIRTMLRLLDNYQQRVIPALRKNYQTLMIAYEQNKEQLPVVIDGWETLNMTQMDYLTRLQEYYRMMVTYERELEK</sequence>
<evidence type="ECO:0000256" key="3">
    <source>
        <dbReference type="ARBA" id="ARBA00022692"/>
    </source>
</evidence>
<dbReference type="InterPro" id="IPR051906">
    <property type="entry name" value="TolC-like"/>
</dbReference>
<keyword evidence="5" id="KW-0998">Cell outer membrane</keyword>
<dbReference type="RefSeq" id="WP_379883949.1">
    <property type="nucleotide sequence ID" value="NZ_JBHTLP010000003.1"/>
</dbReference>
<evidence type="ECO:0000256" key="1">
    <source>
        <dbReference type="ARBA" id="ARBA00004442"/>
    </source>
</evidence>
<proteinExistence type="predicted"/>
<keyword evidence="3" id="KW-0812">Transmembrane</keyword>
<reference evidence="7" key="1">
    <citation type="journal article" date="2019" name="Int. J. Syst. Evol. Microbiol.">
        <title>The Global Catalogue of Microorganisms (GCM) 10K type strain sequencing project: providing services to taxonomists for standard genome sequencing and annotation.</title>
        <authorList>
            <consortium name="The Broad Institute Genomics Platform"/>
            <consortium name="The Broad Institute Genome Sequencing Center for Infectious Disease"/>
            <person name="Wu L."/>
            <person name="Ma J."/>
        </authorList>
    </citation>
    <scope>NUCLEOTIDE SEQUENCE [LARGE SCALE GENOMIC DNA]</scope>
    <source>
        <strain evidence="7">CCUG 55608</strain>
    </source>
</reference>
<evidence type="ECO:0000313" key="6">
    <source>
        <dbReference type="EMBL" id="MFD1140840.1"/>
    </source>
</evidence>
<comment type="subcellular location">
    <subcellularLocation>
        <location evidence="1">Cell outer membrane</location>
    </subcellularLocation>
</comment>
<keyword evidence="4" id="KW-0472">Membrane</keyword>
<evidence type="ECO:0000256" key="4">
    <source>
        <dbReference type="ARBA" id="ARBA00023136"/>
    </source>
</evidence>
<accession>A0ABW3QKP9</accession>
<dbReference type="SUPFAM" id="SSF56954">
    <property type="entry name" value="Outer membrane efflux proteins (OEP)"/>
    <property type="match status" value="1"/>
</dbReference>